<sequence length="274" mass="31717">MLHERPPHWTPLLREAAIAAESLFSGLNALRKADHTSEGRYSQAFFGITIGLERLCKLAILLDSKISSGHFPSSRELKREYRHDLTRLFAKIDELRAPWHEELRWSLPDETICRRALQILSGFAQITRYYNLGQLTGDSNPGARDPIEEWYDEVGGWILRERYTQKRRARDESTARQLQRDLSIAYVGHTAEDGTSLDTVYAAALHELQTDLVQQEGVVICACLGRHVSELLRRLVWKARTIDLYMAPDLDEFFPLLNQPESVFRRRRRYSAYC</sequence>
<dbReference type="OrthoDB" id="4351179at2"/>
<proteinExistence type="predicted"/>
<gene>
    <name evidence="1" type="ORF">SAMN05216377_11231</name>
</gene>
<evidence type="ECO:0000313" key="1">
    <source>
        <dbReference type="EMBL" id="SDG46195.1"/>
    </source>
</evidence>
<protein>
    <submittedName>
        <fullName evidence="1">Uncharacterized protein</fullName>
    </submittedName>
</protein>
<reference evidence="1 2" key="1">
    <citation type="submission" date="2016-10" db="EMBL/GenBank/DDBJ databases">
        <authorList>
            <person name="de Groot N.N."/>
        </authorList>
    </citation>
    <scope>NUCLEOTIDE SEQUENCE [LARGE SCALE GENOMIC DNA]</scope>
    <source>
        <strain evidence="1 2">CGMCC 4.3143</strain>
    </source>
</reference>
<organism evidence="1 2">
    <name type="scientific">Pseudonocardia oroxyli</name>
    <dbReference type="NCBI Taxonomy" id="366584"/>
    <lineage>
        <taxon>Bacteria</taxon>
        <taxon>Bacillati</taxon>
        <taxon>Actinomycetota</taxon>
        <taxon>Actinomycetes</taxon>
        <taxon>Pseudonocardiales</taxon>
        <taxon>Pseudonocardiaceae</taxon>
        <taxon>Pseudonocardia</taxon>
    </lineage>
</organism>
<dbReference type="AlphaFoldDB" id="A0A1G7UF52"/>
<dbReference type="RefSeq" id="WP_143030110.1">
    <property type="nucleotide sequence ID" value="NZ_FNBE01000012.1"/>
</dbReference>
<dbReference type="STRING" id="366584.SAMN05216377_11231"/>
<name>A0A1G7UF52_PSEOR</name>
<accession>A0A1G7UF52</accession>
<dbReference type="Proteomes" id="UP000198967">
    <property type="component" value="Unassembled WGS sequence"/>
</dbReference>
<keyword evidence="2" id="KW-1185">Reference proteome</keyword>
<evidence type="ECO:0000313" key="2">
    <source>
        <dbReference type="Proteomes" id="UP000198967"/>
    </source>
</evidence>
<dbReference type="EMBL" id="FNBE01000012">
    <property type="protein sequence ID" value="SDG46195.1"/>
    <property type="molecule type" value="Genomic_DNA"/>
</dbReference>